<dbReference type="RefSeq" id="WP_110767882.1">
    <property type="nucleotide sequence ID" value="NZ_FXYH01000003.1"/>
</dbReference>
<keyword evidence="2" id="KW-1185">Reference proteome</keyword>
<evidence type="ECO:0000313" key="2">
    <source>
        <dbReference type="Proteomes" id="UP000220836"/>
    </source>
</evidence>
<dbReference type="AlphaFoldDB" id="A0A238K568"/>
<protein>
    <submittedName>
        <fullName evidence="1">Uncharacterized protein</fullName>
    </submittedName>
</protein>
<gene>
    <name evidence="1" type="ORF">PEV8663_01143</name>
</gene>
<dbReference type="EMBL" id="FXYH01000003">
    <property type="protein sequence ID" value="SMX37617.1"/>
    <property type="molecule type" value="Genomic_DNA"/>
</dbReference>
<dbReference type="Proteomes" id="UP000220836">
    <property type="component" value="Unassembled WGS sequence"/>
</dbReference>
<proteinExistence type="predicted"/>
<sequence length="260" mass="29250">MKRLVSDFGYNTTHFTSGREKAVVRCAAAAGLPLEDMQQALIRDILRNNIVKNSAVKSGTIVFGVEITDSKYRTIQSLSAEVGIDAISVGENSLLNRKIQTDIFKLHRIDSPLRRFFCSLLNGFVGFRPDLDVHRLAAKEHRRRQVSIVMFSEAVLTVQEQNFGSIFGATFPCFGPRFVAQSISNIPEFLGDRVELKWCLRIHRDTSHQPLYTLGPTKTEIPDFVDFDEPFKHPIQNLSGLRRYLLRPPCNVGTSSGVNP</sequence>
<reference evidence="1 2" key="1">
    <citation type="submission" date="2017-05" db="EMBL/GenBank/DDBJ databases">
        <authorList>
            <person name="Song R."/>
            <person name="Chenine A.L."/>
            <person name="Ruprecht R.M."/>
        </authorList>
    </citation>
    <scope>NUCLEOTIDE SEQUENCE [LARGE SCALE GENOMIC DNA]</scope>
    <source>
        <strain evidence="1 2">CECT 8663</strain>
    </source>
</reference>
<dbReference type="OrthoDB" id="7595282at2"/>
<name>A0A238K568_9RHOB</name>
<evidence type="ECO:0000313" key="1">
    <source>
        <dbReference type="EMBL" id="SMX37617.1"/>
    </source>
</evidence>
<organism evidence="1 2">
    <name type="scientific">Pelagimonas varians</name>
    <dbReference type="NCBI Taxonomy" id="696760"/>
    <lineage>
        <taxon>Bacteria</taxon>
        <taxon>Pseudomonadati</taxon>
        <taxon>Pseudomonadota</taxon>
        <taxon>Alphaproteobacteria</taxon>
        <taxon>Rhodobacterales</taxon>
        <taxon>Roseobacteraceae</taxon>
        <taxon>Pelagimonas</taxon>
    </lineage>
</organism>
<accession>A0A238K568</accession>